<feature type="region of interest" description="Disordered" evidence="7">
    <location>
        <begin position="178"/>
        <end position="230"/>
    </location>
</feature>
<dbReference type="GO" id="GO:0005771">
    <property type="term" value="C:multivesicular body"/>
    <property type="evidence" value="ECO:0007669"/>
    <property type="project" value="TreeGrafter"/>
</dbReference>
<proteinExistence type="inferred from homology"/>
<evidence type="ECO:0000313" key="8">
    <source>
        <dbReference type="EMBL" id="CAI5756553.1"/>
    </source>
</evidence>
<dbReference type="AlphaFoldDB" id="A0A9W4TSE6"/>
<comment type="caution">
    <text evidence="8">The sequence shown here is derived from an EMBL/GenBank/DDBJ whole genome shotgun (WGS) entry which is preliminary data.</text>
</comment>
<sequence length="230" mass="26487">MGQQSSAPKITQQDKAIFQLKQQRDKIKQYQTKLNYIVIKQTNLARKAITNGQPDRAKFYLQSKKRQESVINKTYEQLTNLEKLIDTIEFKLIEKDVIYGLKQGNEILNKLNNEMKIEKIDKILDDLEDNKIKVNEVSEALGSGHNLNRAEEDEVDAEFNKLNEEINGVSESKLPEFNQLNEEINGVPESKLPEAPKDKIMPEIPTNEIQEPTKEEEASKEEHKNEPIAI</sequence>
<dbReference type="GO" id="GO:0000815">
    <property type="term" value="C:ESCRT III complex"/>
    <property type="evidence" value="ECO:0007669"/>
    <property type="project" value="TreeGrafter"/>
</dbReference>
<accession>A0A9W4TSE6</accession>
<dbReference type="PANTHER" id="PTHR22761">
    <property type="entry name" value="CHARGED MULTIVESICULAR BODY PROTEIN"/>
    <property type="match status" value="1"/>
</dbReference>
<feature type="compositionally biased region" description="Basic and acidic residues" evidence="7">
    <location>
        <begin position="191"/>
        <end position="201"/>
    </location>
</feature>
<evidence type="ECO:0000313" key="9">
    <source>
        <dbReference type="Proteomes" id="UP001152885"/>
    </source>
</evidence>
<keyword evidence="6" id="KW-0472">Membrane</keyword>
<comment type="similarity">
    <text evidence="2">Belongs to the SNF7 family.</text>
</comment>
<dbReference type="InterPro" id="IPR005024">
    <property type="entry name" value="Snf7_fam"/>
</dbReference>
<gene>
    <name evidence="8" type="ORF">CANVERA_P1071</name>
</gene>
<evidence type="ECO:0000256" key="1">
    <source>
        <dbReference type="ARBA" id="ARBA00004608"/>
    </source>
</evidence>
<dbReference type="GO" id="GO:0006900">
    <property type="term" value="P:vesicle budding from membrane"/>
    <property type="evidence" value="ECO:0007669"/>
    <property type="project" value="TreeGrafter"/>
</dbReference>
<evidence type="ECO:0000256" key="6">
    <source>
        <dbReference type="ARBA" id="ARBA00023136"/>
    </source>
</evidence>
<dbReference type="PANTHER" id="PTHR22761:SF5">
    <property type="entry name" value="CHARGED MULTIVESICULAR BODY PROTEIN 6"/>
    <property type="match status" value="1"/>
</dbReference>
<comment type="subcellular location">
    <subcellularLocation>
        <location evidence="1">Endosome membrane</location>
    </subcellularLocation>
</comment>
<name>A0A9W4TSE6_9ASCO</name>
<evidence type="ECO:0000256" key="5">
    <source>
        <dbReference type="ARBA" id="ARBA00022927"/>
    </source>
</evidence>
<evidence type="ECO:0000256" key="4">
    <source>
        <dbReference type="ARBA" id="ARBA00022753"/>
    </source>
</evidence>
<dbReference type="Pfam" id="PF03357">
    <property type="entry name" value="Snf7"/>
    <property type="match status" value="1"/>
</dbReference>
<protein>
    <recommendedName>
        <fullName evidence="10">Charged multivesicular body protein 6</fullName>
    </recommendedName>
</protein>
<evidence type="ECO:0000256" key="7">
    <source>
        <dbReference type="SAM" id="MobiDB-lite"/>
    </source>
</evidence>
<evidence type="ECO:0008006" key="10">
    <source>
        <dbReference type="Google" id="ProtNLM"/>
    </source>
</evidence>
<keyword evidence="4" id="KW-0967">Endosome</keyword>
<dbReference type="OrthoDB" id="441172at2759"/>
<dbReference type="GO" id="GO:0032511">
    <property type="term" value="P:late endosome to vacuole transport via multivesicular body sorting pathway"/>
    <property type="evidence" value="ECO:0007669"/>
    <property type="project" value="TreeGrafter"/>
</dbReference>
<dbReference type="Gene3D" id="6.10.140.1230">
    <property type="match status" value="1"/>
</dbReference>
<keyword evidence="5" id="KW-0653">Protein transport</keyword>
<dbReference type="GO" id="GO:0015031">
    <property type="term" value="P:protein transport"/>
    <property type="evidence" value="ECO:0007669"/>
    <property type="project" value="UniProtKB-KW"/>
</dbReference>
<organism evidence="8 9">
    <name type="scientific">Candida verbasci</name>
    <dbReference type="NCBI Taxonomy" id="1227364"/>
    <lineage>
        <taxon>Eukaryota</taxon>
        <taxon>Fungi</taxon>
        <taxon>Dikarya</taxon>
        <taxon>Ascomycota</taxon>
        <taxon>Saccharomycotina</taxon>
        <taxon>Pichiomycetes</taxon>
        <taxon>Debaryomycetaceae</taxon>
        <taxon>Candida/Lodderomyces clade</taxon>
        <taxon>Candida</taxon>
    </lineage>
</organism>
<dbReference type="Proteomes" id="UP001152885">
    <property type="component" value="Unassembled WGS sequence"/>
</dbReference>
<evidence type="ECO:0000256" key="3">
    <source>
        <dbReference type="ARBA" id="ARBA00022448"/>
    </source>
</evidence>
<reference evidence="8" key="1">
    <citation type="submission" date="2022-12" db="EMBL/GenBank/DDBJ databases">
        <authorList>
            <person name="Brejova B."/>
        </authorList>
    </citation>
    <scope>NUCLEOTIDE SEQUENCE</scope>
</reference>
<evidence type="ECO:0000256" key="2">
    <source>
        <dbReference type="ARBA" id="ARBA00006190"/>
    </source>
</evidence>
<keyword evidence="9" id="KW-1185">Reference proteome</keyword>
<dbReference type="EMBL" id="CANTUO010000001">
    <property type="protein sequence ID" value="CAI5756553.1"/>
    <property type="molecule type" value="Genomic_DNA"/>
</dbReference>
<keyword evidence="3" id="KW-0813">Transport</keyword>
<feature type="compositionally biased region" description="Basic and acidic residues" evidence="7">
    <location>
        <begin position="211"/>
        <end position="230"/>
    </location>
</feature>